<evidence type="ECO:0000256" key="1">
    <source>
        <dbReference type="SAM" id="Coils"/>
    </source>
</evidence>
<keyword evidence="4" id="KW-1185">Reference proteome</keyword>
<protein>
    <submittedName>
        <fullName evidence="3">Uncharacterized protein</fullName>
    </submittedName>
</protein>
<dbReference type="AlphaFoldDB" id="A0AAD9NYG9"/>
<evidence type="ECO:0000313" key="3">
    <source>
        <dbReference type="EMBL" id="KAK2184800.1"/>
    </source>
</evidence>
<sequence>SPVLSPHSNTTSGPEDSLHIQGQSLSEPHVSISPRKSKSVGKEYGLRAVTADERLRDDIQTTYVQLMQELEIERERRTEVGYRAEVGYRTEVSVQDRGRVQGRAEEEQGLHGVTEEMAGQLKHALSQAHNARQRMHEEVSVLKEENAVLTANLDKSKQKEQATRAALQALQEAVTKTEHNHMKQMAAEVKKQQELQMRTSASSREVDLLKNAVRSLKGQLQQLQELLVSKEQEHRKVLEGRYAPGSREMQAAIREEVERVEEAHRRELEEQKHKVDTLSRQYCALEDEFRLALRIEASRFNEVCVCGVRDSQAA</sequence>
<feature type="region of interest" description="Disordered" evidence="2">
    <location>
        <begin position="1"/>
        <end position="44"/>
    </location>
</feature>
<proteinExistence type="predicted"/>
<reference evidence="3" key="1">
    <citation type="journal article" date="2023" name="Mol. Biol. Evol.">
        <title>Third-Generation Sequencing Reveals the Adaptive Role of the Epigenome in Three Deep-Sea Polychaetes.</title>
        <authorList>
            <person name="Perez M."/>
            <person name="Aroh O."/>
            <person name="Sun Y."/>
            <person name="Lan Y."/>
            <person name="Juniper S.K."/>
            <person name="Young C.R."/>
            <person name="Angers B."/>
            <person name="Qian P.Y."/>
        </authorList>
    </citation>
    <scope>NUCLEOTIDE SEQUENCE</scope>
    <source>
        <strain evidence="3">R07B-5</strain>
    </source>
</reference>
<organism evidence="3 4">
    <name type="scientific">Ridgeia piscesae</name>
    <name type="common">Tubeworm</name>
    <dbReference type="NCBI Taxonomy" id="27915"/>
    <lineage>
        <taxon>Eukaryota</taxon>
        <taxon>Metazoa</taxon>
        <taxon>Spiralia</taxon>
        <taxon>Lophotrochozoa</taxon>
        <taxon>Annelida</taxon>
        <taxon>Polychaeta</taxon>
        <taxon>Sedentaria</taxon>
        <taxon>Canalipalpata</taxon>
        <taxon>Sabellida</taxon>
        <taxon>Siboglinidae</taxon>
        <taxon>Ridgeia</taxon>
    </lineage>
</organism>
<feature type="compositionally biased region" description="Polar residues" evidence="2">
    <location>
        <begin position="1"/>
        <end position="26"/>
    </location>
</feature>
<feature type="coiled-coil region" evidence="1">
    <location>
        <begin position="125"/>
        <end position="173"/>
    </location>
</feature>
<comment type="caution">
    <text evidence="3">The sequence shown here is derived from an EMBL/GenBank/DDBJ whole genome shotgun (WGS) entry which is preliminary data.</text>
</comment>
<feature type="non-terminal residue" evidence="3">
    <location>
        <position position="314"/>
    </location>
</feature>
<evidence type="ECO:0000313" key="4">
    <source>
        <dbReference type="Proteomes" id="UP001209878"/>
    </source>
</evidence>
<name>A0AAD9NYG9_RIDPI</name>
<feature type="coiled-coil region" evidence="1">
    <location>
        <begin position="206"/>
        <end position="281"/>
    </location>
</feature>
<gene>
    <name evidence="3" type="ORF">NP493_252g02008</name>
</gene>
<dbReference type="Proteomes" id="UP001209878">
    <property type="component" value="Unassembled WGS sequence"/>
</dbReference>
<keyword evidence="1" id="KW-0175">Coiled coil</keyword>
<accession>A0AAD9NYG9</accession>
<evidence type="ECO:0000256" key="2">
    <source>
        <dbReference type="SAM" id="MobiDB-lite"/>
    </source>
</evidence>
<dbReference type="EMBL" id="JAODUO010000252">
    <property type="protein sequence ID" value="KAK2184800.1"/>
    <property type="molecule type" value="Genomic_DNA"/>
</dbReference>